<reference evidence="5" key="3">
    <citation type="submission" date="2015-06" db="UniProtKB">
        <authorList>
            <consortium name="EnsemblProtists"/>
        </authorList>
    </citation>
    <scope>IDENTIFICATION</scope>
</reference>
<keyword evidence="6" id="KW-1185">Reference proteome</keyword>
<evidence type="ECO:0000256" key="1">
    <source>
        <dbReference type="RuleBase" id="RU367043"/>
    </source>
</evidence>
<comment type="function">
    <text evidence="1">Mitochondrial intermembrane chaperone that participates in the import and insertion of some multi-pass transmembrane proteins into the mitochondrial inner membrane. Also required for the transfer of beta-barrel precursors from the TOM complex to the sorting and assembly machinery (SAM complex) of the outer membrane. Acts as a chaperone-like protein that protects the hydrophobic precursors from aggregation and guide them through the mitochondrial intermembrane space.</text>
</comment>
<dbReference type="GeneID" id="17301326"/>
<dbReference type="GO" id="GO:0015031">
    <property type="term" value="P:protein transport"/>
    <property type="evidence" value="ECO:0007669"/>
    <property type="project" value="UniProtKB-KW"/>
</dbReference>
<keyword evidence="1" id="KW-1015">Disulfide bond</keyword>
<comment type="domain">
    <text evidence="1">The twin CX3C motif contains 4 conserved Cys residues that form 2 disulfide bonds in the mitochondrial intermembrane space.</text>
</comment>
<proteinExistence type="inferred from homology"/>
<reference evidence="4 6" key="1">
    <citation type="journal article" date="2012" name="Nature">
        <title>Algal genomes reveal evolutionary mosaicism and the fate of nucleomorphs.</title>
        <authorList>
            <consortium name="DOE Joint Genome Institute"/>
            <person name="Curtis B.A."/>
            <person name="Tanifuji G."/>
            <person name="Burki F."/>
            <person name="Gruber A."/>
            <person name="Irimia M."/>
            <person name="Maruyama S."/>
            <person name="Arias M.C."/>
            <person name="Ball S.G."/>
            <person name="Gile G.H."/>
            <person name="Hirakawa Y."/>
            <person name="Hopkins J.F."/>
            <person name="Kuo A."/>
            <person name="Rensing S.A."/>
            <person name="Schmutz J."/>
            <person name="Symeonidi A."/>
            <person name="Elias M."/>
            <person name="Eveleigh R.J."/>
            <person name="Herman E.K."/>
            <person name="Klute M.J."/>
            <person name="Nakayama T."/>
            <person name="Obornik M."/>
            <person name="Reyes-Prieto A."/>
            <person name="Armbrust E.V."/>
            <person name="Aves S.J."/>
            <person name="Beiko R.G."/>
            <person name="Coutinho P."/>
            <person name="Dacks J.B."/>
            <person name="Durnford D.G."/>
            <person name="Fast N.M."/>
            <person name="Green B.R."/>
            <person name="Grisdale C.J."/>
            <person name="Hempel F."/>
            <person name="Henrissat B."/>
            <person name="Hoppner M.P."/>
            <person name="Ishida K."/>
            <person name="Kim E."/>
            <person name="Koreny L."/>
            <person name="Kroth P.G."/>
            <person name="Liu Y."/>
            <person name="Malik S.B."/>
            <person name="Maier U.G."/>
            <person name="McRose D."/>
            <person name="Mock T."/>
            <person name="Neilson J.A."/>
            <person name="Onodera N.T."/>
            <person name="Poole A.M."/>
            <person name="Pritham E.J."/>
            <person name="Richards T.A."/>
            <person name="Rocap G."/>
            <person name="Roy S.W."/>
            <person name="Sarai C."/>
            <person name="Schaack S."/>
            <person name="Shirato S."/>
            <person name="Slamovits C.H."/>
            <person name="Spencer D.F."/>
            <person name="Suzuki S."/>
            <person name="Worden A.Z."/>
            <person name="Zauner S."/>
            <person name="Barry K."/>
            <person name="Bell C."/>
            <person name="Bharti A.K."/>
            <person name="Crow J.A."/>
            <person name="Grimwood J."/>
            <person name="Kramer R."/>
            <person name="Lindquist E."/>
            <person name="Lucas S."/>
            <person name="Salamov A."/>
            <person name="McFadden G.I."/>
            <person name="Lane C.E."/>
            <person name="Keeling P.J."/>
            <person name="Gray M.W."/>
            <person name="Grigoriev I.V."/>
            <person name="Archibald J.M."/>
        </authorList>
    </citation>
    <scope>NUCLEOTIDE SEQUENCE</scope>
    <source>
        <strain evidence="4 6">CCMP2712</strain>
    </source>
</reference>
<reference evidence="6" key="2">
    <citation type="submission" date="2012-11" db="EMBL/GenBank/DDBJ databases">
        <authorList>
            <person name="Kuo A."/>
            <person name="Curtis B.A."/>
            <person name="Tanifuji G."/>
            <person name="Burki F."/>
            <person name="Gruber A."/>
            <person name="Irimia M."/>
            <person name="Maruyama S."/>
            <person name="Arias M.C."/>
            <person name="Ball S.G."/>
            <person name="Gile G.H."/>
            <person name="Hirakawa Y."/>
            <person name="Hopkins J.F."/>
            <person name="Rensing S.A."/>
            <person name="Schmutz J."/>
            <person name="Symeonidi A."/>
            <person name="Elias M."/>
            <person name="Eveleigh R.J."/>
            <person name="Herman E.K."/>
            <person name="Klute M.J."/>
            <person name="Nakayama T."/>
            <person name="Obornik M."/>
            <person name="Reyes-Prieto A."/>
            <person name="Armbrust E.V."/>
            <person name="Aves S.J."/>
            <person name="Beiko R.G."/>
            <person name="Coutinho P."/>
            <person name="Dacks J.B."/>
            <person name="Durnford D.G."/>
            <person name="Fast N.M."/>
            <person name="Green B.R."/>
            <person name="Grisdale C."/>
            <person name="Hempe F."/>
            <person name="Henrissat B."/>
            <person name="Hoppner M.P."/>
            <person name="Ishida K.-I."/>
            <person name="Kim E."/>
            <person name="Koreny L."/>
            <person name="Kroth P.G."/>
            <person name="Liu Y."/>
            <person name="Malik S.-B."/>
            <person name="Maier U.G."/>
            <person name="McRose D."/>
            <person name="Mock T."/>
            <person name="Neilson J.A."/>
            <person name="Onodera N.T."/>
            <person name="Poole A.M."/>
            <person name="Pritham E.J."/>
            <person name="Richards T.A."/>
            <person name="Rocap G."/>
            <person name="Roy S.W."/>
            <person name="Sarai C."/>
            <person name="Schaack S."/>
            <person name="Shirato S."/>
            <person name="Slamovits C.H."/>
            <person name="Spencer D.F."/>
            <person name="Suzuki S."/>
            <person name="Worden A.Z."/>
            <person name="Zauner S."/>
            <person name="Barry K."/>
            <person name="Bell C."/>
            <person name="Bharti A.K."/>
            <person name="Crow J.A."/>
            <person name="Grimwood J."/>
            <person name="Kramer R."/>
            <person name="Lindquist E."/>
            <person name="Lucas S."/>
            <person name="Salamov A."/>
            <person name="McFadden G.I."/>
            <person name="Lane C.E."/>
            <person name="Keeling P.J."/>
            <person name="Gray M.W."/>
            <person name="Grigoriev I.V."/>
            <person name="Archibald J.M."/>
        </authorList>
    </citation>
    <scope>NUCLEOTIDE SEQUENCE</scope>
    <source>
        <strain evidence="6">CCMP2712</strain>
    </source>
</reference>
<protein>
    <recommendedName>
        <fullName evidence="1">Mitochondrial import inner membrane translocase subunit</fullName>
    </recommendedName>
</protein>
<comment type="subcellular location">
    <subcellularLocation>
        <location evidence="1">Mitochondrion inner membrane</location>
        <topology evidence="1">Peripheral membrane protein</topology>
        <orientation evidence="1">Intermembrane side</orientation>
    </subcellularLocation>
</comment>
<comment type="similarity">
    <text evidence="1">Belongs to the small Tim family.</text>
</comment>
<dbReference type="AlphaFoldDB" id="L1J967"/>
<keyword evidence="1" id="KW-0999">Mitochondrion inner membrane</keyword>
<keyword evidence="1" id="KW-0472">Membrane</keyword>
<sequence>MGVLSWVGLGGKKSGDDELFSDDAGNGQSSQADKIKQVYQKHMASKYLNELASQISFKCFMKCSNESSMNTSENGCTALCCDRYLDTINFVRQVMSTRNSR</sequence>
<evidence type="ECO:0000313" key="4">
    <source>
        <dbReference type="EMBL" id="EKX44649.1"/>
    </source>
</evidence>
<dbReference type="Pfam" id="PF02953">
    <property type="entry name" value="zf-Tim10_DDP"/>
    <property type="match status" value="1"/>
</dbReference>
<evidence type="ECO:0000256" key="2">
    <source>
        <dbReference type="SAM" id="MobiDB-lite"/>
    </source>
</evidence>
<dbReference type="KEGG" id="gtt:GUITHDRAFT_109426"/>
<keyword evidence="1" id="KW-0143">Chaperone</keyword>
<feature type="domain" description="Tim10-like" evidence="3">
    <location>
        <begin position="40"/>
        <end position="95"/>
    </location>
</feature>
<comment type="subunit">
    <text evidence="1">Heterohexamer.</text>
</comment>
<dbReference type="GO" id="GO:0005743">
    <property type="term" value="C:mitochondrial inner membrane"/>
    <property type="evidence" value="ECO:0007669"/>
    <property type="project" value="UniProtKB-SubCell"/>
</dbReference>
<organism evidence="4">
    <name type="scientific">Guillardia theta (strain CCMP2712)</name>
    <name type="common">Cryptophyte</name>
    <dbReference type="NCBI Taxonomy" id="905079"/>
    <lineage>
        <taxon>Eukaryota</taxon>
        <taxon>Cryptophyceae</taxon>
        <taxon>Pyrenomonadales</taxon>
        <taxon>Geminigeraceae</taxon>
        <taxon>Guillardia</taxon>
    </lineage>
</organism>
<accession>L1J967</accession>
<keyword evidence="1" id="KW-0653">Protein transport</keyword>
<dbReference type="SUPFAM" id="SSF144122">
    <property type="entry name" value="Tim10-like"/>
    <property type="match status" value="1"/>
</dbReference>
<evidence type="ECO:0000259" key="3">
    <source>
        <dbReference type="Pfam" id="PF02953"/>
    </source>
</evidence>
<evidence type="ECO:0000313" key="5">
    <source>
        <dbReference type="EnsemblProtists" id="EKX44649"/>
    </source>
</evidence>
<dbReference type="Proteomes" id="UP000011087">
    <property type="component" value="Unassembled WGS sequence"/>
</dbReference>
<feature type="region of interest" description="Disordered" evidence="2">
    <location>
        <begin position="1"/>
        <end position="32"/>
    </location>
</feature>
<dbReference type="HOGENOM" id="CLU_2297065_0_0_1"/>
<dbReference type="RefSeq" id="XP_005831629.1">
    <property type="nucleotide sequence ID" value="XM_005831572.1"/>
</dbReference>
<name>L1J967_GUITC</name>
<keyword evidence="1" id="KW-0811">Translocation</keyword>
<keyword evidence="1" id="KW-0496">Mitochondrion</keyword>
<dbReference type="InterPro" id="IPR035427">
    <property type="entry name" value="Tim10-like_dom_sf"/>
</dbReference>
<dbReference type="OMA" id="CKCFEKC"/>
<dbReference type="EnsemblProtists" id="EKX44649">
    <property type="protein sequence ID" value="EKX44649"/>
    <property type="gene ID" value="GUITHDRAFT_109426"/>
</dbReference>
<dbReference type="Gene3D" id="1.10.287.810">
    <property type="entry name" value="Mitochondrial import inner membrane translocase subunit tim13 like domains"/>
    <property type="match status" value="1"/>
</dbReference>
<dbReference type="PaxDb" id="55529-EKX44649"/>
<keyword evidence="1" id="KW-0813">Transport</keyword>
<dbReference type="InterPro" id="IPR004217">
    <property type="entry name" value="Tim10-like"/>
</dbReference>
<dbReference type="OrthoDB" id="7813104at2759"/>
<dbReference type="EMBL" id="JH993003">
    <property type="protein sequence ID" value="EKX44649.1"/>
    <property type="molecule type" value="Genomic_DNA"/>
</dbReference>
<evidence type="ECO:0000313" key="6">
    <source>
        <dbReference type="Proteomes" id="UP000011087"/>
    </source>
</evidence>
<gene>
    <name evidence="4" type="ORF">GUITHDRAFT_109426</name>
</gene>